<feature type="domain" description="Fibronectin type-III" evidence="10">
    <location>
        <begin position="180"/>
        <end position="274"/>
    </location>
</feature>
<dbReference type="PROSITE" id="PS51319">
    <property type="entry name" value="TFIIS_N"/>
    <property type="match status" value="1"/>
</dbReference>
<evidence type="ECO:0000256" key="7">
    <source>
        <dbReference type="ARBA" id="ARBA00023170"/>
    </source>
</evidence>
<dbReference type="SMART" id="SM00060">
    <property type="entry name" value="FN3"/>
    <property type="match status" value="1"/>
</dbReference>
<protein>
    <submittedName>
        <fullName evidence="12">Transcription elongation factor A N-terminal and central domain-containing protein 2</fullName>
    </submittedName>
</protein>
<dbReference type="PANTHER" id="PTHR23037:SF28">
    <property type="entry name" value="ERYTHROPOIETIN RECEPTOR"/>
    <property type="match status" value="1"/>
</dbReference>
<dbReference type="InterPro" id="IPR013783">
    <property type="entry name" value="Ig-like_fold"/>
</dbReference>
<dbReference type="InterPro" id="IPR036116">
    <property type="entry name" value="FN3_sf"/>
</dbReference>
<dbReference type="Proteomes" id="UP000031443">
    <property type="component" value="Unassembled WGS sequence"/>
</dbReference>
<proteinExistence type="predicted"/>
<dbReference type="SUPFAM" id="SSF46942">
    <property type="entry name" value="Elongation factor TFIIS domain 2"/>
    <property type="match status" value="1"/>
</dbReference>
<dbReference type="InterPro" id="IPR035441">
    <property type="entry name" value="TFIIS/LEDGF_dom_sf"/>
</dbReference>
<dbReference type="GO" id="GO:0009897">
    <property type="term" value="C:external side of plasma membrane"/>
    <property type="evidence" value="ECO:0007669"/>
    <property type="project" value="TreeGrafter"/>
</dbReference>
<evidence type="ECO:0000256" key="8">
    <source>
        <dbReference type="ARBA" id="ARBA00023180"/>
    </source>
</evidence>
<keyword evidence="4" id="KW-1133">Transmembrane helix</keyword>
<name>M7BDC5_CHEMY</name>
<dbReference type="GO" id="GO:0003746">
    <property type="term" value="F:translation elongation factor activity"/>
    <property type="evidence" value="ECO:0007669"/>
    <property type="project" value="UniProtKB-KW"/>
</dbReference>
<keyword evidence="5" id="KW-0472">Membrane</keyword>
<feature type="domain" description="TFIIS N-terminal" evidence="11">
    <location>
        <begin position="1"/>
        <end position="35"/>
    </location>
</feature>
<evidence type="ECO:0000256" key="3">
    <source>
        <dbReference type="ARBA" id="ARBA00022729"/>
    </source>
</evidence>
<evidence type="ECO:0000313" key="13">
    <source>
        <dbReference type="Proteomes" id="UP000031443"/>
    </source>
</evidence>
<evidence type="ECO:0000256" key="2">
    <source>
        <dbReference type="ARBA" id="ARBA00022692"/>
    </source>
</evidence>
<dbReference type="Pfam" id="PF00041">
    <property type="entry name" value="fn3"/>
    <property type="match status" value="1"/>
</dbReference>
<evidence type="ECO:0000256" key="6">
    <source>
        <dbReference type="ARBA" id="ARBA00023157"/>
    </source>
</evidence>
<evidence type="ECO:0000256" key="9">
    <source>
        <dbReference type="PROSITE-ProRule" id="PRU00649"/>
    </source>
</evidence>
<comment type="subcellular location">
    <subcellularLocation>
        <location evidence="1">Membrane</location>
        <topology evidence="1">Single-pass type I membrane protein</topology>
    </subcellularLocation>
    <subcellularLocation>
        <location evidence="9">Nucleus</location>
    </subcellularLocation>
</comment>
<dbReference type="InterPro" id="IPR017923">
    <property type="entry name" value="TFIIS_N"/>
</dbReference>
<reference evidence="13" key="1">
    <citation type="journal article" date="2013" name="Nat. Genet.">
        <title>The draft genomes of soft-shell turtle and green sea turtle yield insights into the development and evolution of the turtle-specific body plan.</title>
        <authorList>
            <person name="Wang Z."/>
            <person name="Pascual-Anaya J."/>
            <person name="Zadissa A."/>
            <person name="Li W."/>
            <person name="Niimura Y."/>
            <person name="Huang Z."/>
            <person name="Li C."/>
            <person name="White S."/>
            <person name="Xiong Z."/>
            <person name="Fang D."/>
            <person name="Wang B."/>
            <person name="Ming Y."/>
            <person name="Chen Y."/>
            <person name="Zheng Y."/>
            <person name="Kuraku S."/>
            <person name="Pignatelli M."/>
            <person name="Herrero J."/>
            <person name="Beal K."/>
            <person name="Nozawa M."/>
            <person name="Li Q."/>
            <person name="Wang J."/>
            <person name="Zhang H."/>
            <person name="Yu L."/>
            <person name="Shigenobu S."/>
            <person name="Wang J."/>
            <person name="Liu J."/>
            <person name="Flicek P."/>
            <person name="Searle S."/>
            <person name="Wang J."/>
            <person name="Kuratani S."/>
            <person name="Yin Y."/>
            <person name="Aken B."/>
            <person name="Zhang G."/>
            <person name="Irie N."/>
        </authorList>
    </citation>
    <scope>NUCLEOTIDE SEQUENCE [LARGE SCALE GENOMIC DNA]</scope>
</reference>
<dbReference type="InterPro" id="IPR036575">
    <property type="entry name" value="TFIIS_cen_dom_sf"/>
</dbReference>
<dbReference type="SUPFAM" id="SSF49265">
    <property type="entry name" value="Fibronectin type III"/>
    <property type="match status" value="2"/>
</dbReference>
<keyword evidence="6" id="KW-1015">Disulfide bond</keyword>
<dbReference type="AlphaFoldDB" id="M7BDC5"/>
<dbReference type="CDD" id="cd00063">
    <property type="entry name" value="FN3"/>
    <property type="match status" value="1"/>
</dbReference>
<dbReference type="GO" id="GO:0004896">
    <property type="term" value="F:cytokine receptor activity"/>
    <property type="evidence" value="ECO:0007669"/>
    <property type="project" value="TreeGrafter"/>
</dbReference>
<evidence type="ECO:0000313" key="12">
    <source>
        <dbReference type="EMBL" id="EMP33590.1"/>
    </source>
</evidence>
<gene>
    <name evidence="12" type="ORF">UY3_09301</name>
</gene>
<keyword evidence="3" id="KW-0732">Signal</keyword>
<dbReference type="GO" id="GO:0006351">
    <property type="term" value="P:DNA-templated transcription"/>
    <property type="evidence" value="ECO:0007669"/>
    <property type="project" value="InterPro"/>
</dbReference>
<keyword evidence="12" id="KW-0648">Protein biosynthesis</keyword>
<dbReference type="Gene3D" id="1.20.930.10">
    <property type="entry name" value="Conserved domain common to transcription factors TFIIS, elongin A, CRSP70"/>
    <property type="match status" value="1"/>
</dbReference>
<accession>M7BDC5</accession>
<dbReference type="SUPFAM" id="SSF47676">
    <property type="entry name" value="Conserved domain common to transcription factors TFIIS, elongin A, CRSP70"/>
    <property type="match status" value="1"/>
</dbReference>
<evidence type="ECO:0000256" key="1">
    <source>
        <dbReference type="ARBA" id="ARBA00004479"/>
    </source>
</evidence>
<keyword evidence="13" id="KW-1185">Reference proteome</keyword>
<dbReference type="PROSITE" id="PS50853">
    <property type="entry name" value="FN3"/>
    <property type="match status" value="1"/>
</dbReference>
<organism evidence="12 13">
    <name type="scientific">Chelonia mydas</name>
    <name type="common">Green sea-turtle</name>
    <name type="synonym">Chelonia agassizi</name>
    <dbReference type="NCBI Taxonomy" id="8469"/>
    <lineage>
        <taxon>Eukaryota</taxon>
        <taxon>Metazoa</taxon>
        <taxon>Chordata</taxon>
        <taxon>Craniata</taxon>
        <taxon>Vertebrata</taxon>
        <taxon>Euteleostomi</taxon>
        <taxon>Archelosauria</taxon>
        <taxon>Testudinata</taxon>
        <taxon>Testudines</taxon>
        <taxon>Cryptodira</taxon>
        <taxon>Durocryptodira</taxon>
        <taxon>Americhelydia</taxon>
        <taxon>Chelonioidea</taxon>
        <taxon>Cheloniidae</taxon>
        <taxon>Chelonia</taxon>
    </lineage>
</organism>
<dbReference type="EMBL" id="KB535465">
    <property type="protein sequence ID" value="EMP33590.1"/>
    <property type="molecule type" value="Genomic_DNA"/>
</dbReference>
<evidence type="ECO:0000256" key="5">
    <source>
        <dbReference type="ARBA" id="ARBA00023136"/>
    </source>
</evidence>
<dbReference type="InterPro" id="IPR003961">
    <property type="entry name" value="FN3_dom"/>
</dbReference>
<dbReference type="Gene3D" id="2.60.40.10">
    <property type="entry name" value="Immunoglobulins"/>
    <property type="match status" value="2"/>
</dbReference>
<evidence type="ECO:0000259" key="10">
    <source>
        <dbReference type="PROSITE" id="PS50853"/>
    </source>
</evidence>
<sequence>MPCHTVNKMRKHSDHDVANLAKDVYTEWRTFIKEYSNKPSIEVRSDPKTETLRKNARKLLCDALELEIDHPLAENIEREAFHLSSRLINAPYRRTVRALVFTLKHKPETRAQVKTGALPAFRGVTEAEECKDYVTSGPNSCYFSRTNLCLYLTYEIWVEAGNQMSEKLIVNTEDIAKTEPPEGLKATGFGTHFSVEWGYPPGVAASYFPLVFELQYQEQGSGEWEQEPDVGEQTSYYVYDVKPDTVYLLAVRCKNSDGKGFWSDWSTPVTVSSGQATAKPVQSQAQ</sequence>
<keyword evidence="2" id="KW-0812">Transmembrane</keyword>
<keyword evidence="12" id="KW-0251">Elongation factor</keyword>
<dbReference type="GO" id="GO:0005634">
    <property type="term" value="C:nucleus"/>
    <property type="evidence" value="ECO:0007669"/>
    <property type="project" value="UniProtKB-SubCell"/>
</dbReference>
<keyword evidence="9" id="KW-0539">Nucleus</keyword>
<evidence type="ECO:0000256" key="4">
    <source>
        <dbReference type="ARBA" id="ARBA00022989"/>
    </source>
</evidence>
<dbReference type="PANTHER" id="PTHR23037">
    <property type="entry name" value="CYTOKINE RECEPTOR"/>
    <property type="match status" value="1"/>
</dbReference>
<dbReference type="Pfam" id="PF08711">
    <property type="entry name" value="Med26"/>
    <property type="match status" value="1"/>
</dbReference>
<dbReference type="STRING" id="8469.M7BDC5"/>
<dbReference type="eggNOG" id="KOG1105">
    <property type="taxonomic scope" value="Eukaryota"/>
</dbReference>
<keyword evidence="8" id="KW-0325">Glycoprotein</keyword>
<keyword evidence="7" id="KW-0675">Receptor</keyword>
<evidence type="ECO:0000259" key="11">
    <source>
        <dbReference type="PROSITE" id="PS51319"/>
    </source>
</evidence>